<feature type="domain" description="Serine aminopeptidase S33" evidence="1">
    <location>
        <begin position="79"/>
        <end position="283"/>
    </location>
</feature>
<dbReference type="Gene3D" id="3.40.50.1820">
    <property type="entry name" value="alpha/beta hydrolase"/>
    <property type="match status" value="1"/>
</dbReference>
<name>A0ABT0LKZ9_9GAMM</name>
<organism evidence="2 3">
    <name type="scientific">Shewanella surugensis</name>
    <dbReference type="NCBI Taxonomy" id="212020"/>
    <lineage>
        <taxon>Bacteria</taxon>
        <taxon>Pseudomonadati</taxon>
        <taxon>Pseudomonadota</taxon>
        <taxon>Gammaproteobacteria</taxon>
        <taxon>Alteromonadales</taxon>
        <taxon>Shewanellaceae</taxon>
        <taxon>Shewanella</taxon>
    </lineage>
</organism>
<dbReference type="RefSeq" id="WP_248943399.1">
    <property type="nucleotide sequence ID" value="NZ_JAKIKS010000279.1"/>
</dbReference>
<comment type="caution">
    <text evidence="2">The sequence shown here is derived from an EMBL/GenBank/DDBJ whole genome shotgun (WGS) entry which is preliminary data.</text>
</comment>
<gene>
    <name evidence="2" type="ORF">L2764_26895</name>
</gene>
<evidence type="ECO:0000313" key="3">
    <source>
        <dbReference type="Proteomes" id="UP001203423"/>
    </source>
</evidence>
<dbReference type="EMBL" id="JAKIKS010000279">
    <property type="protein sequence ID" value="MCL1127977.1"/>
    <property type="molecule type" value="Genomic_DNA"/>
</dbReference>
<proteinExistence type="predicted"/>
<dbReference type="Proteomes" id="UP001203423">
    <property type="component" value="Unassembled WGS sequence"/>
</dbReference>
<dbReference type="InterPro" id="IPR022742">
    <property type="entry name" value="Hydrolase_4"/>
</dbReference>
<dbReference type="PRINTS" id="PR00111">
    <property type="entry name" value="ABHYDROLASE"/>
</dbReference>
<protein>
    <submittedName>
        <fullName evidence="2">Alpha/beta hydrolase</fullName>
    </submittedName>
</protein>
<dbReference type="InterPro" id="IPR050266">
    <property type="entry name" value="AB_hydrolase_sf"/>
</dbReference>
<reference evidence="2 3" key="1">
    <citation type="submission" date="2022-01" db="EMBL/GenBank/DDBJ databases">
        <title>Whole genome-based taxonomy of the Shewanellaceae.</title>
        <authorList>
            <person name="Martin-Rodriguez A.J."/>
        </authorList>
    </citation>
    <scope>NUCLEOTIDE SEQUENCE [LARGE SCALE GENOMIC DNA]</scope>
    <source>
        <strain evidence="2 3">DSM 17177</strain>
    </source>
</reference>
<dbReference type="SUPFAM" id="SSF53474">
    <property type="entry name" value="alpha/beta-Hydrolases"/>
    <property type="match status" value="1"/>
</dbReference>
<accession>A0ABT0LKZ9</accession>
<dbReference type="Pfam" id="PF12146">
    <property type="entry name" value="Hydrolase_4"/>
    <property type="match status" value="1"/>
</dbReference>
<dbReference type="PANTHER" id="PTHR43798">
    <property type="entry name" value="MONOACYLGLYCEROL LIPASE"/>
    <property type="match status" value="1"/>
</dbReference>
<evidence type="ECO:0000259" key="1">
    <source>
        <dbReference type="Pfam" id="PF12146"/>
    </source>
</evidence>
<keyword evidence="2" id="KW-0378">Hydrolase</keyword>
<evidence type="ECO:0000313" key="2">
    <source>
        <dbReference type="EMBL" id="MCL1127977.1"/>
    </source>
</evidence>
<dbReference type="GO" id="GO:0016787">
    <property type="term" value="F:hydrolase activity"/>
    <property type="evidence" value="ECO:0007669"/>
    <property type="project" value="UniProtKB-KW"/>
</dbReference>
<sequence length="347" mass="39391">MNITIKIGILGFNLMALLLINSVYAQEPSSKSHLNNTQYGIYLEGYAYPYPVSFLTLNTQGQQLKMAYMYIKANKPNGQSILLLHGKNFNGMYFKQVIAHLRQAGFNVLVPDQIGFGKSSKPTHYQYSFQQLAQHTKSLLDELSIKKTLLLGHSIGGMLATRFALMYPDTTTKLILESPVGLEDWKLNVPYPKGGVDFWYQSELAKTSEKIKQYQLTHYYNNQWKPEYQPYVDVIAGFISSPDYPRYAWNSALIYEMMFTQPVVYEFKNLTMPTLLIIGKKDTTALGKNWVTPDIAKTMGNYPALGKKAAALIPDATLIELENVGHLPHIQAFDRFMTPLMAFLQPQ</sequence>
<dbReference type="InterPro" id="IPR029058">
    <property type="entry name" value="AB_hydrolase_fold"/>
</dbReference>
<dbReference type="PANTHER" id="PTHR43798:SF33">
    <property type="entry name" value="HYDROLASE, PUTATIVE (AFU_ORTHOLOGUE AFUA_2G14860)-RELATED"/>
    <property type="match status" value="1"/>
</dbReference>
<keyword evidence="3" id="KW-1185">Reference proteome</keyword>
<dbReference type="InterPro" id="IPR000073">
    <property type="entry name" value="AB_hydrolase_1"/>
</dbReference>